<dbReference type="EMBL" id="JAPZBQ010000003">
    <property type="protein sequence ID" value="KAJ5339074.1"/>
    <property type="molecule type" value="Genomic_DNA"/>
</dbReference>
<comment type="caution">
    <text evidence="1">The sequence shown here is derived from an EMBL/GenBank/DDBJ whole genome shotgun (WGS) entry which is preliminary data.</text>
</comment>
<sequence length="118" mass="13698">MDPPPNLPDRVKEVFRQQPQFLRFSKAYRAYVALYCAGELKLPQYVEENGEVNVWPGELWCRRKGCLNGDVSKPAGTRNLRKHLKKHGLNVRMEKAGQLSIAERDKIIRIYKSWTGLE</sequence>
<accession>A0A9W9QM86</accession>
<dbReference type="AlphaFoldDB" id="A0A9W9QM86"/>
<organism evidence="1 2">
    <name type="scientific">Penicillium brevicompactum</name>
    <dbReference type="NCBI Taxonomy" id="5074"/>
    <lineage>
        <taxon>Eukaryota</taxon>
        <taxon>Fungi</taxon>
        <taxon>Dikarya</taxon>
        <taxon>Ascomycota</taxon>
        <taxon>Pezizomycotina</taxon>
        <taxon>Eurotiomycetes</taxon>
        <taxon>Eurotiomycetidae</taxon>
        <taxon>Eurotiales</taxon>
        <taxon>Aspergillaceae</taxon>
        <taxon>Penicillium</taxon>
    </lineage>
</organism>
<evidence type="ECO:0000313" key="1">
    <source>
        <dbReference type="EMBL" id="KAJ5339074.1"/>
    </source>
</evidence>
<reference evidence="1" key="2">
    <citation type="journal article" date="2023" name="IMA Fungus">
        <title>Comparative genomic study of the Penicillium genus elucidates a diverse pangenome and 15 lateral gene transfer events.</title>
        <authorList>
            <person name="Petersen C."/>
            <person name="Sorensen T."/>
            <person name="Nielsen M.R."/>
            <person name="Sondergaard T.E."/>
            <person name="Sorensen J.L."/>
            <person name="Fitzpatrick D.A."/>
            <person name="Frisvad J.C."/>
            <person name="Nielsen K.L."/>
        </authorList>
    </citation>
    <scope>NUCLEOTIDE SEQUENCE</scope>
    <source>
        <strain evidence="1">IBT 35673</strain>
    </source>
</reference>
<protein>
    <submittedName>
        <fullName evidence="1">Uncharacterized protein</fullName>
    </submittedName>
</protein>
<name>A0A9W9QM86_PENBR</name>
<reference evidence="1" key="1">
    <citation type="submission" date="2022-12" db="EMBL/GenBank/DDBJ databases">
        <authorList>
            <person name="Petersen C."/>
        </authorList>
    </citation>
    <scope>NUCLEOTIDE SEQUENCE</scope>
    <source>
        <strain evidence="1">IBT 35673</strain>
    </source>
</reference>
<dbReference type="Proteomes" id="UP001147695">
    <property type="component" value="Unassembled WGS sequence"/>
</dbReference>
<evidence type="ECO:0000313" key="2">
    <source>
        <dbReference type="Proteomes" id="UP001147695"/>
    </source>
</evidence>
<proteinExistence type="predicted"/>
<gene>
    <name evidence="1" type="ORF">N7452_005802</name>
</gene>